<dbReference type="EMBL" id="ACBW01000184">
    <property type="protein sequence ID" value="EEF77360.1"/>
    <property type="molecule type" value="Genomic_DNA"/>
</dbReference>
<keyword evidence="3" id="KW-1185">Reference proteome</keyword>
<dbReference type="AlphaFoldDB" id="S0FB79"/>
<evidence type="ECO:0000256" key="1">
    <source>
        <dbReference type="SAM" id="MobiDB-lite"/>
    </source>
</evidence>
<dbReference type="Proteomes" id="UP000014073">
    <property type="component" value="Unassembled WGS sequence"/>
</dbReference>
<sequence>MIYNHTKSAFTTTARLSPNDRTIGPQRPHNSALTTARFGCIE</sequence>
<evidence type="ECO:0000313" key="2">
    <source>
        <dbReference type="EMBL" id="EEF77360.1"/>
    </source>
</evidence>
<reference evidence="2 3" key="1">
    <citation type="submission" date="2008-12" db="EMBL/GenBank/DDBJ databases">
        <authorList>
            <person name="Fulton L."/>
            <person name="Clifton S."/>
            <person name="Fulton B."/>
            <person name="Xu J."/>
            <person name="Minx P."/>
            <person name="Pepin K.H."/>
            <person name="Johnson M."/>
            <person name="Bhonagiri V."/>
            <person name="Nash W.E."/>
            <person name="Mardis E.R."/>
            <person name="Wilson R.K."/>
        </authorList>
    </citation>
    <scope>NUCLEOTIDE SEQUENCE [LARGE SCALE GENOMIC DNA]</scope>
    <source>
        <strain evidence="2 3">DSM 18228</strain>
    </source>
</reference>
<organism evidence="2 3">
    <name type="scientific">Phocaeicola coprophilus DSM 18228 = JCM 13818</name>
    <dbReference type="NCBI Taxonomy" id="547042"/>
    <lineage>
        <taxon>Bacteria</taxon>
        <taxon>Pseudomonadati</taxon>
        <taxon>Bacteroidota</taxon>
        <taxon>Bacteroidia</taxon>
        <taxon>Bacteroidales</taxon>
        <taxon>Bacteroidaceae</taxon>
        <taxon>Phocaeicola</taxon>
    </lineage>
</organism>
<comment type="caution">
    <text evidence="2">The sequence shown here is derived from an EMBL/GenBank/DDBJ whole genome shotgun (WGS) entry which is preliminary data.</text>
</comment>
<feature type="region of interest" description="Disordered" evidence="1">
    <location>
        <begin position="1"/>
        <end position="35"/>
    </location>
</feature>
<accession>S0FB79</accession>
<feature type="compositionally biased region" description="Polar residues" evidence="1">
    <location>
        <begin position="1"/>
        <end position="20"/>
    </location>
</feature>
<evidence type="ECO:0000313" key="3">
    <source>
        <dbReference type="Proteomes" id="UP000014073"/>
    </source>
</evidence>
<dbReference type="HOGENOM" id="CLU_3247104_0_0_10"/>
<protein>
    <submittedName>
        <fullName evidence="2">Uncharacterized protein</fullName>
    </submittedName>
</protein>
<proteinExistence type="predicted"/>
<gene>
    <name evidence="2" type="ORF">BACCOPRO_02880</name>
</gene>
<name>S0FB79_9BACT</name>